<organism evidence="1 2">
    <name type="scientific">Irpex rosettiformis</name>
    <dbReference type="NCBI Taxonomy" id="378272"/>
    <lineage>
        <taxon>Eukaryota</taxon>
        <taxon>Fungi</taxon>
        <taxon>Dikarya</taxon>
        <taxon>Basidiomycota</taxon>
        <taxon>Agaricomycotina</taxon>
        <taxon>Agaricomycetes</taxon>
        <taxon>Polyporales</taxon>
        <taxon>Irpicaceae</taxon>
        <taxon>Irpex</taxon>
    </lineage>
</organism>
<keyword evidence="2" id="KW-1185">Reference proteome</keyword>
<reference evidence="1" key="1">
    <citation type="journal article" date="2021" name="Environ. Microbiol.">
        <title>Gene family expansions and transcriptome signatures uncover fungal adaptations to wood decay.</title>
        <authorList>
            <person name="Hage H."/>
            <person name="Miyauchi S."/>
            <person name="Viragh M."/>
            <person name="Drula E."/>
            <person name="Min B."/>
            <person name="Chaduli D."/>
            <person name="Navarro D."/>
            <person name="Favel A."/>
            <person name="Norest M."/>
            <person name="Lesage-Meessen L."/>
            <person name="Balint B."/>
            <person name="Merenyi Z."/>
            <person name="de Eugenio L."/>
            <person name="Morin E."/>
            <person name="Martinez A.T."/>
            <person name="Baldrian P."/>
            <person name="Stursova M."/>
            <person name="Martinez M.J."/>
            <person name="Novotny C."/>
            <person name="Magnuson J.K."/>
            <person name="Spatafora J.W."/>
            <person name="Maurice S."/>
            <person name="Pangilinan J."/>
            <person name="Andreopoulos W."/>
            <person name="LaButti K."/>
            <person name="Hundley H."/>
            <person name="Na H."/>
            <person name="Kuo A."/>
            <person name="Barry K."/>
            <person name="Lipzen A."/>
            <person name="Henrissat B."/>
            <person name="Riley R."/>
            <person name="Ahrendt S."/>
            <person name="Nagy L.G."/>
            <person name="Grigoriev I.V."/>
            <person name="Martin F."/>
            <person name="Rosso M.N."/>
        </authorList>
    </citation>
    <scope>NUCLEOTIDE SEQUENCE</scope>
    <source>
        <strain evidence="1">CBS 384.51</strain>
    </source>
</reference>
<gene>
    <name evidence="1" type="ORF">BDY19DRAFT_966665</name>
</gene>
<accession>A0ACB8TTQ7</accession>
<evidence type="ECO:0000313" key="1">
    <source>
        <dbReference type="EMBL" id="KAI0085351.1"/>
    </source>
</evidence>
<proteinExistence type="predicted"/>
<feature type="non-terminal residue" evidence="1">
    <location>
        <position position="62"/>
    </location>
</feature>
<comment type="caution">
    <text evidence="1">The sequence shown here is derived from an EMBL/GenBank/DDBJ whole genome shotgun (WGS) entry which is preliminary data.</text>
</comment>
<protein>
    <submittedName>
        <fullName evidence="1">Uncharacterized protein</fullName>
    </submittedName>
</protein>
<evidence type="ECO:0000313" key="2">
    <source>
        <dbReference type="Proteomes" id="UP001055072"/>
    </source>
</evidence>
<sequence length="62" mass="7253">MLFEGCHVSIHFINSARPAQIRRLRFTMALHHALSQPHNRKARSTRVLICGTEVRRTRCLRT</sequence>
<dbReference type="EMBL" id="MU274932">
    <property type="protein sequence ID" value="KAI0085351.1"/>
    <property type="molecule type" value="Genomic_DNA"/>
</dbReference>
<name>A0ACB8TTQ7_9APHY</name>
<dbReference type="Proteomes" id="UP001055072">
    <property type="component" value="Unassembled WGS sequence"/>
</dbReference>